<evidence type="ECO:0000256" key="12">
    <source>
        <dbReference type="SAM" id="MobiDB-lite"/>
    </source>
</evidence>
<evidence type="ECO:0000256" key="7">
    <source>
        <dbReference type="ARBA" id="ARBA00022833"/>
    </source>
</evidence>
<evidence type="ECO:0000256" key="4">
    <source>
        <dbReference type="ARBA" id="ARBA00022490"/>
    </source>
</evidence>
<dbReference type="FunFam" id="2.10.110.10:FF:000027">
    <property type="entry name" value="lipoma-preferred partner isoform X1"/>
    <property type="match status" value="1"/>
</dbReference>
<dbReference type="SUPFAM" id="SSF57716">
    <property type="entry name" value="Glucocorticoid receptor-like (DNA-binding domain)"/>
    <property type="match status" value="3"/>
</dbReference>
<dbReference type="GO" id="GO:0005925">
    <property type="term" value="C:focal adhesion"/>
    <property type="evidence" value="ECO:0007669"/>
    <property type="project" value="TreeGrafter"/>
</dbReference>
<keyword evidence="6" id="KW-0677">Repeat</keyword>
<feature type="domain" description="LIM zinc-binding" evidence="13">
    <location>
        <begin position="419"/>
        <end position="503"/>
    </location>
</feature>
<gene>
    <name evidence="14" type="ORF">NMOB1V02_LOCUS3425</name>
</gene>
<dbReference type="InterPro" id="IPR001781">
    <property type="entry name" value="Znf_LIM"/>
</dbReference>
<dbReference type="PANTHER" id="PTHR24207:SF2">
    <property type="entry name" value="ZYX102 PROTEIN"/>
    <property type="match status" value="1"/>
</dbReference>
<dbReference type="GO" id="GO:0005737">
    <property type="term" value="C:cytoplasm"/>
    <property type="evidence" value="ECO:0007669"/>
    <property type="project" value="UniProtKB-SubCell"/>
</dbReference>
<evidence type="ECO:0000259" key="13">
    <source>
        <dbReference type="PROSITE" id="PS50023"/>
    </source>
</evidence>
<dbReference type="Gene3D" id="2.10.110.10">
    <property type="entry name" value="Cysteine Rich Protein"/>
    <property type="match status" value="3"/>
</dbReference>
<feature type="region of interest" description="Disordered" evidence="12">
    <location>
        <begin position="1"/>
        <end position="74"/>
    </location>
</feature>
<evidence type="ECO:0000256" key="5">
    <source>
        <dbReference type="ARBA" id="ARBA00022723"/>
    </source>
</evidence>
<proteinExistence type="inferred from homology"/>
<keyword evidence="8" id="KW-0130">Cell adhesion</keyword>
<keyword evidence="15" id="KW-1185">Reference proteome</keyword>
<evidence type="ECO:0000256" key="10">
    <source>
        <dbReference type="ARBA" id="ARBA00023038"/>
    </source>
</evidence>
<evidence type="ECO:0000313" key="15">
    <source>
        <dbReference type="Proteomes" id="UP000678499"/>
    </source>
</evidence>
<feature type="domain" description="LIM zinc-binding" evidence="13">
    <location>
        <begin position="562"/>
        <end position="632"/>
    </location>
</feature>
<dbReference type="EMBL" id="CAJPEX010000453">
    <property type="protein sequence ID" value="CAG0915788.1"/>
    <property type="molecule type" value="Genomic_DNA"/>
</dbReference>
<comment type="similarity">
    <text evidence="3">Belongs to the zyxin/ajuba family.</text>
</comment>
<dbReference type="GO" id="GO:0046872">
    <property type="term" value="F:metal ion binding"/>
    <property type="evidence" value="ECO:0007669"/>
    <property type="project" value="UniProtKB-KW"/>
</dbReference>
<dbReference type="GO" id="GO:0098609">
    <property type="term" value="P:cell-cell adhesion"/>
    <property type="evidence" value="ECO:0007669"/>
    <property type="project" value="TreeGrafter"/>
</dbReference>
<name>A0A7R9BK00_9CRUS</name>
<keyword evidence="7 11" id="KW-0862">Zinc</keyword>
<protein>
    <recommendedName>
        <fullName evidence="13">LIM zinc-binding domain-containing protein</fullName>
    </recommendedName>
</protein>
<evidence type="ECO:0000256" key="11">
    <source>
        <dbReference type="PROSITE-ProRule" id="PRU00125"/>
    </source>
</evidence>
<dbReference type="SMART" id="SM00132">
    <property type="entry name" value="LIM"/>
    <property type="match status" value="3"/>
</dbReference>
<organism evidence="14">
    <name type="scientific">Notodromas monacha</name>
    <dbReference type="NCBI Taxonomy" id="399045"/>
    <lineage>
        <taxon>Eukaryota</taxon>
        <taxon>Metazoa</taxon>
        <taxon>Ecdysozoa</taxon>
        <taxon>Arthropoda</taxon>
        <taxon>Crustacea</taxon>
        <taxon>Oligostraca</taxon>
        <taxon>Ostracoda</taxon>
        <taxon>Podocopa</taxon>
        <taxon>Podocopida</taxon>
        <taxon>Cypridocopina</taxon>
        <taxon>Cypridoidea</taxon>
        <taxon>Cyprididae</taxon>
        <taxon>Notodromas</taxon>
    </lineage>
</organism>
<evidence type="ECO:0000256" key="9">
    <source>
        <dbReference type="ARBA" id="ARBA00022949"/>
    </source>
</evidence>
<dbReference type="AlphaFoldDB" id="A0A7R9BK00"/>
<dbReference type="PROSITE" id="PS50023">
    <property type="entry name" value="LIM_DOMAIN_2"/>
    <property type="match status" value="2"/>
</dbReference>
<evidence type="ECO:0000256" key="6">
    <source>
        <dbReference type="ARBA" id="ARBA00022737"/>
    </source>
</evidence>
<dbReference type="FunFam" id="2.10.110.10:FF:000042">
    <property type="entry name" value="lipoma-preferred partner isoform X1"/>
    <property type="match status" value="1"/>
</dbReference>
<dbReference type="Pfam" id="PF00412">
    <property type="entry name" value="LIM"/>
    <property type="match status" value="3"/>
</dbReference>
<accession>A0A7R9BK00</accession>
<dbReference type="EMBL" id="OA882490">
    <property type="protein sequence ID" value="CAD7275636.1"/>
    <property type="molecule type" value="Genomic_DNA"/>
</dbReference>
<evidence type="ECO:0000256" key="1">
    <source>
        <dbReference type="ARBA" id="ARBA00004282"/>
    </source>
</evidence>
<reference evidence="14" key="1">
    <citation type="submission" date="2020-11" db="EMBL/GenBank/DDBJ databases">
        <authorList>
            <person name="Tran Van P."/>
        </authorList>
    </citation>
    <scope>NUCLEOTIDE SEQUENCE</scope>
</reference>
<keyword evidence="9" id="KW-0965">Cell junction</keyword>
<dbReference type="CDD" id="cd09354">
    <property type="entry name" value="LIM2_LPP"/>
    <property type="match status" value="1"/>
</dbReference>
<keyword evidence="5 11" id="KW-0479">Metal-binding</keyword>
<keyword evidence="10 11" id="KW-0440">LIM domain</keyword>
<dbReference type="Proteomes" id="UP000678499">
    <property type="component" value="Unassembled WGS sequence"/>
</dbReference>
<evidence type="ECO:0000256" key="2">
    <source>
        <dbReference type="ARBA" id="ARBA00004496"/>
    </source>
</evidence>
<evidence type="ECO:0000256" key="3">
    <source>
        <dbReference type="ARBA" id="ARBA00009611"/>
    </source>
</evidence>
<dbReference type="PANTHER" id="PTHR24207">
    <property type="entry name" value="ZYX102 PROTEIN"/>
    <property type="match status" value="1"/>
</dbReference>
<keyword evidence="4" id="KW-0963">Cytoplasm</keyword>
<comment type="subcellular location">
    <subcellularLocation>
        <location evidence="1">Cell junction</location>
    </subcellularLocation>
    <subcellularLocation>
        <location evidence="2">Cytoplasm</location>
    </subcellularLocation>
</comment>
<dbReference type="GO" id="GO:0001725">
    <property type="term" value="C:stress fiber"/>
    <property type="evidence" value="ECO:0007669"/>
    <property type="project" value="TreeGrafter"/>
</dbReference>
<evidence type="ECO:0000313" key="14">
    <source>
        <dbReference type="EMBL" id="CAD7275636.1"/>
    </source>
</evidence>
<dbReference type="CDD" id="cd09437">
    <property type="entry name" value="LIM3_LPP"/>
    <property type="match status" value="1"/>
</dbReference>
<sequence length="640" mass="68294">MNGAPQQLPSLPPNPPGQATKSFSEEAGGSTVKVVSPLPWSSNAGSRIAPVVPPKPKKGFYSDSGEGLSHSRDDLTSVYGSHVYETIPSGQKAMPQVPAPQKSAAPIPWSTALKTKNASDGFRSVSFGINLRTNPGAQAIISSSKLPSAGADLNDSDFRDLHKAQPAQIEDLPSSHVVFKPSKAGGNMYSSFLNKPDLHNQSVISYHDYESLDATLDLSGADDLPPPPPPDMEANIPTYTCVGEDASFSSNFPPPPPPEELAVPPPPPPPLMMKPTIAPTIGPKAVPHPMKSGYSNDKTIPAKNTYSSAPVKPYSQRPSIANIAGAGTQQRPSAGYAAPGVTTQGARSINIASSRHVQSNPVEAAKKSAMAFPTGTSSTPTAKVVSVATADTPRKGDEVDKLTELLVQSMTESDADSAGTCQRCRKKVVGEGAGCVAMNQVYHVLCFTCAACGNRLIPLNEENFITKTSLISSTIEKTLEGKPFFVVDAKPHCEECYVETLEKCSVCMKPVLDRILRATGKPYHPKCFCCVACGKCLDGIPFTVDAHNQVHCIADFHKKFAPRCSVCKEPIMPEPGEEETVRVVALDRSFHVKCYRCEDCGMMFSSESDGKGCYPLDGHILCKNCNAKRIQALSSPHQFV</sequence>
<dbReference type="OrthoDB" id="25414at2759"/>
<evidence type="ECO:0000256" key="8">
    <source>
        <dbReference type="ARBA" id="ARBA00022889"/>
    </source>
</evidence>